<dbReference type="InterPro" id="IPR050300">
    <property type="entry name" value="GDXG_lipolytic_enzyme"/>
</dbReference>
<protein>
    <submittedName>
        <fullName evidence="5">Acetyl esterase/lipase</fullName>
    </submittedName>
</protein>
<dbReference type="PANTHER" id="PTHR48081">
    <property type="entry name" value="AB HYDROLASE SUPERFAMILY PROTEIN C4A8.06C"/>
    <property type="match status" value="1"/>
</dbReference>
<keyword evidence="2" id="KW-0378">Hydrolase</keyword>
<evidence type="ECO:0000256" key="3">
    <source>
        <dbReference type="SAM" id="MobiDB-lite"/>
    </source>
</evidence>
<dbReference type="GO" id="GO:0004806">
    <property type="term" value="F:triacylglycerol lipase activity"/>
    <property type="evidence" value="ECO:0007669"/>
    <property type="project" value="TreeGrafter"/>
</dbReference>
<organism evidence="5 6">
    <name type="scientific">Loktanella salsilacus</name>
    <dbReference type="NCBI Taxonomy" id="195913"/>
    <lineage>
        <taxon>Bacteria</taxon>
        <taxon>Pseudomonadati</taxon>
        <taxon>Pseudomonadota</taxon>
        <taxon>Alphaproteobacteria</taxon>
        <taxon>Rhodobacterales</taxon>
        <taxon>Roseobacteraceae</taxon>
        <taxon>Loktanella</taxon>
    </lineage>
</organism>
<dbReference type="PANTHER" id="PTHR48081:SF30">
    <property type="entry name" value="ACETYL-HYDROLASE LIPR-RELATED"/>
    <property type="match status" value="1"/>
</dbReference>
<dbReference type="AlphaFoldDB" id="A0A1I4DK86"/>
<evidence type="ECO:0000259" key="4">
    <source>
        <dbReference type="Pfam" id="PF07859"/>
    </source>
</evidence>
<comment type="similarity">
    <text evidence="1">Belongs to the 'GDXG' lipolytic enzyme family.</text>
</comment>
<dbReference type="RefSeq" id="WP_090186539.1">
    <property type="nucleotide sequence ID" value="NZ_FOTF01000004.1"/>
</dbReference>
<proteinExistence type="inferred from homology"/>
<feature type="compositionally biased region" description="Polar residues" evidence="3">
    <location>
        <begin position="153"/>
        <end position="164"/>
    </location>
</feature>
<evidence type="ECO:0000313" key="6">
    <source>
        <dbReference type="Proteomes" id="UP000199550"/>
    </source>
</evidence>
<dbReference type="Proteomes" id="UP000199550">
    <property type="component" value="Unassembled WGS sequence"/>
</dbReference>
<dbReference type="InterPro" id="IPR029058">
    <property type="entry name" value="AB_hydrolase_fold"/>
</dbReference>
<dbReference type="Pfam" id="PF07859">
    <property type="entry name" value="Abhydrolase_3"/>
    <property type="match status" value="1"/>
</dbReference>
<keyword evidence="6" id="KW-1185">Reference proteome</keyword>
<sequence>MDRAALEQHIRDTPVEGSPANMRAAFLALAQAGTVPDLPPQQDVGGCPGRWFGQGGKPIVWLHGGGYVFGGSDSHAAPAQALAGLSDRAVFVPDYPLAPEHPWPAQLTAAKAVVDAIGSCDLVGDSAGGHLALNIALERGGLIGKLAVLSPNTDRSGQSTTRVRNTPRDLMNDNAQDRRLSDMALGHLPNDDPAASPLYADLSGLPPLLVTATTREVLLDDSLLLARNAAQQGATVTSMILPDLFHMWHLWPDATPQAIEILQSVAVHLGGAAGR</sequence>
<feature type="domain" description="Alpha/beta hydrolase fold-3" evidence="4">
    <location>
        <begin position="59"/>
        <end position="249"/>
    </location>
</feature>
<dbReference type="STRING" id="195913.SAMN04488004_104224"/>
<reference evidence="5 6" key="1">
    <citation type="submission" date="2016-10" db="EMBL/GenBank/DDBJ databases">
        <authorList>
            <person name="de Groot N.N."/>
        </authorList>
    </citation>
    <scope>NUCLEOTIDE SEQUENCE [LARGE SCALE GENOMIC DNA]</scope>
    <source>
        <strain evidence="5 6">DSM 16199</strain>
    </source>
</reference>
<name>A0A1I4DK86_9RHOB</name>
<dbReference type="OrthoDB" id="9806180at2"/>
<dbReference type="SUPFAM" id="SSF53474">
    <property type="entry name" value="alpha/beta-Hydrolases"/>
    <property type="match status" value="1"/>
</dbReference>
<feature type="region of interest" description="Disordered" evidence="3">
    <location>
        <begin position="153"/>
        <end position="173"/>
    </location>
</feature>
<gene>
    <name evidence="5" type="ORF">SAMN04488004_104224</name>
</gene>
<evidence type="ECO:0000256" key="1">
    <source>
        <dbReference type="ARBA" id="ARBA00010515"/>
    </source>
</evidence>
<evidence type="ECO:0000313" key="5">
    <source>
        <dbReference type="EMBL" id="SFK93952.1"/>
    </source>
</evidence>
<accession>A0A1I4DK86</accession>
<evidence type="ECO:0000256" key="2">
    <source>
        <dbReference type="ARBA" id="ARBA00022801"/>
    </source>
</evidence>
<dbReference type="Gene3D" id="3.40.50.1820">
    <property type="entry name" value="alpha/beta hydrolase"/>
    <property type="match status" value="1"/>
</dbReference>
<dbReference type="EMBL" id="FOTF01000004">
    <property type="protein sequence ID" value="SFK93952.1"/>
    <property type="molecule type" value="Genomic_DNA"/>
</dbReference>
<dbReference type="InterPro" id="IPR013094">
    <property type="entry name" value="AB_hydrolase_3"/>
</dbReference>